<proteinExistence type="predicted"/>
<dbReference type="RefSeq" id="XP_005708881.1">
    <property type="nucleotide sequence ID" value="XM_005708824.1"/>
</dbReference>
<keyword evidence="4" id="KW-1185">Reference proteome</keyword>
<evidence type="ECO:0000256" key="2">
    <source>
        <dbReference type="SAM" id="MobiDB-lite"/>
    </source>
</evidence>
<feature type="coiled-coil region" evidence="1">
    <location>
        <begin position="449"/>
        <end position="522"/>
    </location>
</feature>
<feature type="coiled-coil region" evidence="1">
    <location>
        <begin position="576"/>
        <end position="738"/>
    </location>
</feature>
<keyword evidence="1" id="KW-0175">Coiled coil</keyword>
<protein>
    <submittedName>
        <fullName evidence="3">Uncharacterized protein</fullName>
    </submittedName>
</protein>
<dbReference type="KEGG" id="gsl:Gasu_04530"/>
<sequence>MDTKVDISSSDITTSLQELIEEYSEPTVTSMEIMQKALVAVRNSCINREHESKSEIGKNEEWSITQDIVVCLPRLATAMRKKFLGAECPLELKQESYQTLCQISRLLIKEDYEFDEIFHIWRQRLVPTAFEDASSDQYSLAKWALKFLSLLIPDMSYSVLQDEESKKYVEWIANFPKSHRHAEQLNIILKRASELEDSNDILLARRVANLLSTWRPLHLKMQKVSSDIKDSKESVVGTFAFSDETPSKTSQNMIKSKKEGEAYSEDSQDVFHTPPSSKYRQRDESKLPRSAKKNLDSDDFAWITHNQAEVIEEFASSVRKHAEIVTRMSNIGCLDNEFPEKEFSDLTLKERHMENEIQSNEANSNKENNKEDLDLNKAAYNNELKALRETVTKKALEEAGIVIEEYQNLLKKYQNEFRAKIELEHIVQQYEATLRKTISQSQSQMNVRLVTLETEKRKLTAELMAMKEAQQNKNSSNQSEQTITIEQMNKKDEKIRKQEEMLESLQTELWKVEKDYNSLRSDAEMKLSQAFKQVCLYRDEYLKQSKAFHDLQDEMAFEKKMLEEKSTEVIKCMQEKQKAFEEKEKLQEVVSEEKRKVKNWEEQANNWKLQYEEKCSLCLQLQAELETLQNWKTQHDSVESEFYDTKKQLESLQLAWREMNEQNQRLKVRVYDQSQELEHLKSTRGSENLRNEKDATIQKLESQLRTKFKENEQLGTLCEELLSKLEAMEKKQNQLESASG</sequence>
<organism evidence="3 4">
    <name type="scientific">Galdieria sulphuraria</name>
    <name type="common">Red alga</name>
    <dbReference type="NCBI Taxonomy" id="130081"/>
    <lineage>
        <taxon>Eukaryota</taxon>
        <taxon>Rhodophyta</taxon>
        <taxon>Bangiophyceae</taxon>
        <taxon>Galdieriales</taxon>
        <taxon>Galdieriaceae</taxon>
        <taxon>Galdieria</taxon>
    </lineage>
</organism>
<evidence type="ECO:0000313" key="3">
    <source>
        <dbReference type="EMBL" id="EME32361.1"/>
    </source>
</evidence>
<dbReference type="EMBL" id="KB454486">
    <property type="protein sequence ID" value="EME32361.1"/>
    <property type="molecule type" value="Genomic_DNA"/>
</dbReference>
<dbReference type="Proteomes" id="UP000030680">
    <property type="component" value="Unassembled WGS sequence"/>
</dbReference>
<dbReference type="OrthoDB" id="5143at2759"/>
<accession>M2W935</accession>
<reference evidence="4" key="1">
    <citation type="journal article" date="2013" name="Science">
        <title>Gene transfer from bacteria and archaea facilitated evolution of an extremophilic eukaryote.</title>
        <authorList>
            <person name="Schonknecht G."/>
            <person name="Chen W.H."/>
            <person name="Ternes C.M."/>
            <person name="Barbier G.G."/>
            <person name="Shrestha R.P."/>
            <person name="Stanke M."/>
            <person name="Brautigam A."/>
            <person name="Baker B.J."/>
            <person name="Banfield J.F."/>
            <person name="Garavito R.M."/>
            <person name="Carr K."/>
            <person name="Wilkerson C."/>
            <person name="Rensing S.A."/>
            <person name="Gagneul D."/>
            <person name="Dickenson N.E."/>
            <person name="Oesterhelt C."/>
            <person name="Lercher M.J."/>
            <person name="Weber A.P."/>
        </authorList>
    </citation>
    <scope>NUCLEOTIDE SEQUENCE [LARGE SCALE GENOMIC DNA]</scope>
    <source>
        <strain evidence="4">074W</strain>
    </source>
</reference>
<feature type="coiled-coil region" evidence="1">
    <location>
        <begin position="363"/>
        <end position="423"/>
    </location>
</feature>
<gene>
    <name evidence="3" type="ORF">Gasu_04530</name>
</gene>
<dbReference type="Gramene" id="EME32361">
    <property type="protein sequence ID" value="EME32361"/>
    <property type="gene ID" value="Gasu_04530"/>
</dbReference>
<dbReference type="GeneID" id="17090950"/>
<evidence type="ECO:0000256" key="1">
    <source>
        <dbReference type="SAM" id="Coils"/>
    </source>
</evidence>
<name>M2W935_GALSU</name>
<dbReference type="AlphaFoldDB" id="M2W935"/>
<feature type="region of interest" description="Disordered" evidence="2">
    <location>
        <begin position="245"/>
        <end position="292"/>
    </location>
</feature>
<evidence type="ECO:0000313" key="4">
    <source>
        <dbReference type="Proteomes" id="UP000030680"/>
    </source>
</evidence>